<name>A0A411YK17_9ACTN</name>
<reference evidence="12 13" key="1">
    <citation type="submission" date="2019-01" db="EMBL/GenBank/DDBJ databases">
        <title>Egibacter rhizosphaerae EGI 80759T.</title>
        <authorList>
            <person name="Chen D.-D."/>
            <person name="Tian Y."/>
            <person name="Jiao J.-Y."/>
            <person name="Zhang X.-T."/>
            <person name="Zhang Y.-G."/>
            <person name="Zhang Y."/>
            <person name="Xiao M."/>
            <person name="Shu W.-S."/>
            <person name="Li W.-J."/>
        </authorList>
    </citation>
    <scope>NUCLEOTIDE SEQUENCE [LARGE SCALE GENOMIC DNA]</scope>
    <source>
        <strain evidence="12 13">EGI 80759</strain>
    </source>
</reference>
<dbReference type="SUPFAM" id="SSF55785">
    <property type="entry name" value="PYP-like sensor domain (PAS domain)"/>
    <property type="match status" value="1"/>
</dbReference>
<dbReference type="InterPro" id="IPR005467">
    <property type="entry name" value="His_kinase_dom"/>
</dbReference>
<dbReference type="Gene3D" id="3.30.565.10">
    <property type="entry name" value="Histidine kinase-like ATPase, C-terminal domain"/>
    <property type="match status" value="1"/>
</dbReference>
<accession>A0A411YK17</accession>
<proteinExistence type="predicted"/>
<sequence length="386" mass="41948">MSRGHGHLPDTATLELLPDPVVVVDGRGLVTAANELAVRLLGADPRGARADEMIALRDEAGHDWWTTDCPQDGDASVRHRIPERDLWLEGGGRARPVTLTGARQRDATGAVGLVLCLRRAERRQRLDAARSDLVATVSHELRSPLTAVKGFTKTLLAKWDRFTDDQKRQMLTTVNADADRVTRLLGELLDVSRIDAGRLKLQRAPVSLGGLAARVADRFAADDGVHEHDAATVRVRDPRDLPRVHADEDKLEQVLTNLVENATKYGAGRIEIVLTAGEQEIGFSVTDQGGEIAPEHLDHLFTKFYRRSGERHTGTGLGLYISKGIVEAHGGRIWAESDPAEGTRFHVRLPRAPEFEAPSQAAGHRTDHGTDAGTPARPTTDGGGEA</sequence>
<dbReference type="InterPro" id="IPR035965">
    <property type="entry name" value="PAS-like_dom_sf"/>
</dbReference>
<comment type="subcellular location">
    <subcellularLocation>
        <location evidence="3">Cell membrane</location>
    </subcellularLocation>
</comment>
<dbReference type="AlphaFoldDB" id="A0A411YK17"/>
<evidence type="ECO:0000256" key="1">
    <source>
        <dbReference type="ARBA" id="ARBA00000085"/>
    </source>
</evidence>
<dbReference type="Gene3D" id="1.10.287.130">
    <property type="match status" value="1"/>
</dbReference>
<dbReference type="PROSITE" id="PS50109">
    <property type="entry name" value="HIS_KIN"/>
    <property type="match status" value="1"/>
</dbReference>
<dbReference type="RefSeq" id="WP_131156551.1">
    <property type="nucleotide sequence ID" value="NZ_CP036402.1"/>
</dbReference>
<dbReference type="PRINTS" id="PR00344">
    <property type="entry name" value="BCTRLSENSOR"/>
</dbReference>
<dbReference type="EMBL" id="CP036402">
    <property type="protein sequence ID" value="QBI21559.1"/>
    <property type="molecule type" value="Genomic_DNA"/>
</dbReference>
<keyword evidence="7 12" id="KW-0418">Kinase</keyword>
<dbReference type="InterPro" id="IPR003594">
    <property type="entry name" value="HATPase_dom"/>
</dbReference>
<evidence type="ECO:0000256" key="5">
    <source>
        <dbReference type="ARBA" id="ARBA00022553"/>
    </source>
</evidence>
<keyword evidence="5" id="KW-0597">Phosphoprotein</keyword>
<dbReference type="FunFam" id="1.10.287.130:FF:000001">
    <property type="entry name" value="Two-component sensor histidine kinase"/>
    <property type="match status" value="1"/>
</dbReference>
<evidence type="ECO:0000256" key="8">
    <source>
        <dbReference type="ARBA" id="ARBA00023012"/>
    </source>
</evidence>
<evidence type="ECO:0000256" key="3">
    <source>
        <dbReference type="ARBA" id="ARBA00004236"/>
    </source>
</evidence>
<evidence type="ECO:0000256" key="10">
    <source>
        <dbReference type="SAM" id="MobiDB-lite"/>
    </source>
</evidence>
<dbReference type="SUPFAM" id="SSF55874">
    <property type="entry name" value="ATPase domain of HSP90 chaperone/DNA topoisomerase II/histidine kinase"/>
    <property type="match status" value="1"/>
</dbReference>
<feature type="domain" description="Histidine kinase" evidence="11">
    <location>
        <begin position="136"/>
        <end position="353"/>
    </location>
</feature>
<dbReference type="SMART" id="SM00387">
    <property type="entry name" value="HATPase_c"/>
    <property type="match status" value="1"/>
</dbReference>
<evidence type="ECO:0000256" key="6">
    <source>
        <dbReference type="ARBA" id="ARBA00022679"/>
    </source>
</evidence>
<dbReference type="GO" id="GO:0005509">
    <property type="term" value="F:calcium ion binding"/>
    <property type="evidence" value="ECO:0007669"/>
    <property type="project" value="UniProtKB-ARBA"/>
</dbReference>
<comment type="cofactor">
    <cofactor evidence="2">
        <name>a divalent metal cation</name>
        <dbReference type="ChEBI" id="CHEBI:60240"/>
    </cofactor>
</comment>
<feature type="region of interest" description="Disordered" evidence="10">
    <location>
        <begin position="352"/>
        <end position="386"/>
    </location>
</feature>
<evidence type="ECO:0000256" key="9">
    <source>
        <dbReference type="ARBA" id="ARBA00023136"/>
    </source>
</evidence>
<dbReference type="PANTHER" id="PTHR43711">
    <property type="entry name" value="TWO-COMPONENT HISTIDINE KINASE"/>
    <property type="match status" value="1"/>
</dbReference>
<evidence type="ECO:0000256" key="2">
    <source>
        <dbReference type="ARBA" id="ARBA00001968"/>
    </source>
</evidence>
<dbReference type="CDD" id="cd00075">
    <property type="entry name" value="HATPase"/>
    <property type="match status" value="1"/>
</dbReference>
<dbReference type="InterPro" id="IPR036097">
    <property type="entry name" value="HisK_dim/P_sf"/>
</dbReference>
<dbReference type="Pfam" id="PF02518">
    <property type="entry name" value="HATPase_c"/>
    <property type="match status" value="1"/>
</dbReference>
<dbReference type="GO" id="GO:0005886">
    <property type="term" value="C:plasma membrane"/>
    <property type="evidence" value="ECO:0007669"/>
    <property type="project" value="UniProtKB-SubCell"/>
</dbReference>
<evidence type="ECO:0000313" key="12">
    <source>
        <dbReference type="EMBL" id="QBI21559.1"/>
    </source>
</evidence>
<gene>
    <name evidence="12" type="ORF">ER308_19615</name>
</gene>
<keyword evidence="13" id="KW-1185">Reference proteome</keyword>
<evidence type="ECO:0000259" key="11">
    <source>
        <dbReference type="PROSITE" id="PS50109"/>
    </source>
</evidence>
<organism evidence="12 13">
    <name type="scientific">Egibacter rhizosphaerae</name>
    <dbReference type="NCBI Taxonomy" id="1670831"/>
    <lineage>
        <taxon>Bacteria</taxon>
        <taxon>Bacillati</taxon>
        <taxon>Actinomycetota</taxon>
        <taxon>Nitriliruptoria</taxon>
        <taxon>Egibacterales</taxon>
        <taxon>Egibacteraceae</taxon>
        <taxon>Egibacter</taxon>
    </lineage>
</organism>
<keyword evidence="9" id="KW-0472">Membrane</keyword>
<keyword evidence="8" id="KW-0902">Two-component regulatory system</keyword>
<dbReference type="InterPro" id="IPR050736">
    <property type="entry name" value="Sensor_HK_Regulatory"/>
</dbReference>
<dbReference type="GO" id="GO:0000155">
    <property type="term" value="F:phosphorelay sensor kinase activity"/>
    <property type="evidence" value="ECO:0007669"/>
    <property type="project" value="InterPro"/>
</dbReference>
<comment type="catalytic activity">
    <reaction evidence="1">
        <text>ATP + protein L-histidine = ADP + protein N-phospho-L-histidine.</text>
        <dbReference type="EC" id="2.7.13.3"/>
    </reaction>
</comment>
<dbReference type="KEGG" id="erz:ER308_19615"/>
<evidence type="ECO:0000256" key="4">
    <source>
        <dbReference type="ARBA" id="ARBA00012438"/>
    </source>
</evidence>
<dbReference type="CDD" id="cd00082">
    <property type="entry name" value="HisKA"/>
    <property type="match status" value="1"/>
</dbReference>
<evidence type="ECO:0000256" key="7">
    <source>
        <dbReference type="ARBA" id="ARBA00022777"/>
    </source>
</evidence>
<dbReference type="InterPro" id="IPR036890">
    <property type="entry name" value="HATPase_C_sf"/>
</dbReference>
<dbReference type="InterPro" id="IPR004358">
    <property type="entry name" value="Sig_transdc_His_kin-like_C"/>
</dbReference>
<dbReference type="Proteomes" id="UP000291469">
    <property type="component" value="Chromosome"/>
</dbReference>
<dbReference type="Pfam" id="PF00512">
    <property type="entry name" value="HisKA"/>
    <property type="match status" value="1"/>
</dbReference>
<dbReference type="PANTHER" id="PTHR43711:SF1">
    <property type="entry name" value="HISTIDINE KINASE 1"/>
    <property type="match status" value="1"/>
</dbReference>
<dbReference type="SMART" id="SM00388">
    <property type="entry name" value="HisKA"/>
    <property type="match status" value="1"/>
</dbReference>
<dbReference type="CDD" id="cd00130">
    <property type="entry name" value="PAS"/>
    <property type="match status" value="1"/>
</dbReference>
<dbReference type="InterPro" id="IPR000014">
    <property type="entry name" value="PAS"/>
</dbReference>
<protein>
    <recommendedName>
        <fullName evidence="4">histidine kinase</fullName>
        <ecNumber evidence="4">2.7.13.3</ecNumber>
    </recommendedName>
</protein>
<evidence type="ECO:0000313" key="13">
    <source>
        <dbReference type="Proteomes" id="UP000291469"/>
    </source>
</evidence>
<dbReference type="InterPro" id="IPR003661">
    <property type="entry name" value="HisK_dim/P_dom"/>
</dbReference>
<dbReference type="OrthoDB" id="9757990at2"/>
<dbReference type="FunFam" id="3.30.565.10:FF:000006">
    <property type="entry name" value="Sensor histidine kinase WalK"/>
    <property type="match status" value="1"/>
</dbReference>
<dbReference type="EC" id="2.7.13.3" evidence="4"/>
<dbReference type="SUPFAM" id="SSF47384">
    <property type="entry name" value="Homodimeric domain of signal transducing histidine kinase"/>
    <property type="match status" value="1"/>
</dbReference>
<keyword evidence="6" id="KW-0808">Transferase</keyword>